<proteinExistence type="predicted"/>
<gene>
    <name evidence="1" type="ORF">WCH_DD19630</name>
</gene>
<organism evidence="1">
    <name type="scientific">Waddlia chondrophila 2032/99</name>
    <dbReference type="NCBI Taxonomy" id="765953"/>
    <lineage>
        <taxon>Bacteria</taxon>
        <taxon>Pseudomonadati</taxon>
        <taxon>Chlamydiota</taxon>
        <taxon>Chlamydiia</taxon>
        <taxon>Parachlamydiales</taxon>
        <taxon>Waddliaceae</taxon>
        <taxon>Waddlia</taxon>
    </lineage>
</organism>
<dbReference type="EMBL" id="FR872659">
    <property type="protein sequence ID" value="CCB91949.1"/>
    <property type="molecule type" value="Genomic_DNA"/>
</dbReference>
<name>F8LEN1_9BACT</name>
<dbReference type="AlphaFoldDB" id="F8LEN1"/>
<reference evidence="1" key="1">
    <citation type="submission" date="2011-05" db="EMBL/GenBank/DDBJ databases">
        <title>Unity in variety -- the pan-genome of the Chlamydiae.</title>
        <authorList>
            <person name="Collingro A."/>
            <person name="Tischler P."/>
            <person name="Weinmaier T."/>
            <person name="Penz T."/>
            <person name="Heinz E."/>
            <person name="Brunham R.C."/>
            <person name="Read T.D."/>
            <person name="Bavoil P.M."/>
            <person name="Sachse K."/>
            <person name="Kahane S."/>
            <person name="Friedman M.G."/>
            <person name="Rattei T."/>
            <person name="Myers G.S.A."/>
            <person name="Horn M."/>
        </authorList>
    </citation>
    <scope>NUCLEOTIDE SEQUENCE</scope>
    <source>
        <strain evidence="1">2032/99</strain>
    </source>
</reference>
<evidence type="ECO:0000313" key="1">
    <source>
        <dbReference type="EMBL" id="CCB91949.1"/>
    </source>
</evidence>
<sequence length="303" mass="34117">MKTILKATAITAQSEKIEQSSKLKAVNNIANQFLSSLQYKSILFVFLLLIGCGERVSEDQKISPLEKKIFSSIERGKLGQSTSPIIITPRKLSISEIGHHLDMDEETVLKHLKATNIHGYYSLSARNLPPEGIFTLYHINFEGKMLQDKKFFVNGNGILVTKLDDQFIEINNNLLFFSNYLPGEPVNFALVSEDQKLIATTKIVPNSIEKVDNHKHRISLEIASPDKRTYVIHCSGLRPFGTYLASISFENERFAYPFEANSKGEAFLRTGPSAPWITEGEGTLELRGDQITNPLFLEFFWGS</sequence>
<accession>F8LEN1</accession>
<protein>
    <submittedName>
        <fullName evidence="1">Uncharacterized protein</fullName>
    </submittedName>
</protein>